<organism evidence="1 2">
    <name type="scientific">Bosea vestrisii</name>
    <dbReference type="NCBI Taxonomy" id="151416"/>
    <lineage>
        <taxon>Bacteria</taxon>
        <taxon>Pseudomonadati</taxon>
        <taxon>Pseudomonadota</taxon>
        <taxon>Alphaproteobacteria</taxon>
        <taxon>Hyphomicrobiales</taxon>
        <taxon>Boseaceae</taxon>
        <taxon>Bosea</taxon>
    </lineage>
</organism>
<evidence type="ECO:0000313" key="1">
    <source>
        <dbReference type="EMBL" id="MFC5391655.1"/>
    </source>
</evidence>
<dbReference type="Proteomes" id="UP001596104">
    <property type="component" value="Unassembled WGS sequence"/>
</dbReference>
<gene>
    <name evidence="1" type="ORF">ACFPPC_03250</name>
</gene>
<comment type="caution">
    <text evidence="1">The sequence shown here is derived from an EMBL/GenBank/DDBJ whole genome shotgun (WGS) entry which is preliminary data.</text>
</comment>
<dbReference type="EMBL" id="JBHSLV010000007">
    <property type="protein sequence ID" value="MFC5391655.1"/>
    <property type="molecule type" value="Genomic_DNA"/>
</dbReference>
<reference evidence="2" key="1">
    <citation type="journal article" date="2019" name="Int. J. Syst. Evol. Microbiol.">
        <title>The Global Catalogue of Microorganisms (GCM) 10K type strain sequencing project: providing services to taxonomists for standard genome sequencing and annotation.</title>
        <authorList>
            <consortium name="The Broad Institute Genomics Platform"/>
            <consortium name="The Broad Institute Genome Sequencing Center for Infectious Disease"/>
            <person name="Wu L."/>
            <person name="Ma J."/>
        </authorList>
    </citation>
    <scope>NUCLEOTIDE SEQUENCE [LARGE SCALE GENOMIC DNA]</scope>
    <source>
        <strain evidence="2">CGMCC 1.16326</strain>
    </source>
</reference>
<sequence length="246" mass="27251">MKSPDTVPAQAAPWTQTASGRALTLGRAIEPGGLDIRRDIAIPLGNTGRFANQTASGVLYSVAQHSCIGADWIMAQTFDYRLAMAFLLHDAAEGPLGDWTTPVLQAMQMALDEMRREAGHDIVPRISMVAIKKRISDPIDRYVHAEAGLPWPLPRDLASYVHLIDRRMLKVEREHLLARPPRPWDAGLEQVKPLPLRQRIKPMSPAKAADNWISRYEDWSARLHADRRAGGGSLMALASSIREAAE</sequence>
<name>A0ABW0H518_9HYPH</name>
<evidence type="ECO:0008006" key="3">
    <source>
        <dbReference type="Google" id="ProtNLM"/>
    </source>
</evidence>
<dbReference type="RefSeq" id="WP_377006464.1">
    <property type="nucleotide sequence ID" value="NZ_JBHSLV010000007.1"/>
</dbReference>
<evidence type="ECO:0000313" key="2">
    <source>
        <dbReference type="Proteomes" id="UP001596104"/>
    </source>
</evidence>
<proteinExistence type="predicted"/>
<keyword evidence="2" id="KW-1185">Reference proteome</keyword>
<accession>A0ABW0H518</accession>
<dbReference type="SUPFAM" id="SSF109604">
    <property type="entry name" value="HD-domain/PDEase-like"/>
    <property type="match status" value="1"/>
</dbReference>
<dbReference type="Gene3D" id="1.10.3210.10">
    <property type="entry name" value="Hypothetical protein af1432"/>
    <property type="match status" value="1"/>
</dbReference>
<protein>
    <recommendedName>
        <fullName evidence="3">HD domain-containing protein</fullName>
    </recommendedName>
</protein>